<dbReference type="AlphaFoldDB" id="A0AAN9SGQ7"/>
<gene>
    <name evidence="2" type="ORF">VNO78_21524</name>
</gene>
<evidence type="ECO:0000313" key="3">
    <source>
        <dbReference type="Proteomes" id="UP001386955"/>
    </source>
</evidence>
<keyword evidence="1" id="KW-0812">Transmembrane</keyword>
<protein>
    <submittedName>
        <fullName evidence="2">Uncharacterized protein</fullName>
    </submittedName>
</protein>
<proteinExistence type="predicted"/>
<keyword evidence="1" id="KW-0472">Membrane</keyword>
<comment type="caution">
    <text evidence="2">The sequence shown here is derived from an EMBL/GenBank/DDBJ whole genome shotgun (WGS) entry which is preliminary data.</text>
</comment>
<reference evidence="2 3" key="1">
    <citation type="submission" date="2024-01" db="EMBL/GenBank/DDBJ databases">
        <title>The genomes of 5 underutilized Papilionoideae crops provide insights into root nodulation and disease resistanc.</title>
        <authorList>
            <person name="Jiang F."/>
        </authorList>
    </citation>
    <scope>NUCLEOTIDE SEQUENCE [LARGE SCALE GENOMIC DNA]</scope>
    <source>
        <strain evidence="2">DUOXIRENSHENG_FW03</strain>
        <tissue evidence="2">Leaves</tissue>
    </source>
</reference>
<feature type="transmembrane region" description="Helical" evidence="1">
    <location>
        <begin position="12"/>
        <end position="32"/>
    </location>
</feature>
<evidence type="ECO:0000313" key="2">
    <source>
        <dbReference type="EMBL" id="KAK7393072.1"/>
    </source>
</evidence>
<name>A0AAN9SGQ7_PSOTE</name>
<sequence>MAKIFCLSNVFLVFLVMAFVIQVVCVSFLLVGKEQFVQKNVKRHVHIVAQRLTTRSHACSSATSAVRNVCVSHPEPIGTKKNVHAITIGKRRKENLSALN</sequence>
<evidence type="ECO:0000256" key="1">
    <source>
        <dbReference type="SAM" id="Phobius"/>
    </source>
</evidence>
<dbReference type="EMBL" id="JAYMYS010000005">
    <property type="protein sequence ID" value="KAK7393072.1"/>
    <property type="molecule type" value="Genomic_DNA"/>
</dbReference>
<organism evidence="2 3">
    <name type="scientific">Psophocarpus tetragonolobus</name>
    <name type="common">Winged bean</name>
    <name type="synonym">Dolichos tetragonolobus</name>
    <dbReference type="NCBI Taxonomy" id="3891"/>
    <lineage>
        <taxon>Eukaryota</taxon>
        <taxon>Viridiplantae</taxon>
        <taxon>Streptophyta</taxon>
        <taxon>Embryophyta</taxon>
        <taxon>Tracheophyta</taxon>
        <taxon>Spermatophyta</taxon>
        <taxon>Magnoliopsida</taxon>
        <taxon>eudicotyledons</taxon>
        <taxon>Gunneridae</taxon>
        <taxon>Pentapetalae</taxon>
        <taxon>rosids</taxon>
        <taxon>fabids</taxon>
        <taxon>Fabales</taxon>
        <taxon>Fabaceae</taxon>
        <taxon>Papilionoideae</taxon>
        <taxon>50 kb inversion clade</taxon>
        <taxon>NPAAA clade</taxon>
        <taxon>indigoferoid/millettioid clade</taxon>
        <taxon>Phaseoleae</taxon>
        <taxon>Psophocarpus</taxon>
    </lineage>
</organism>
<keyword evidence="3" id="KW-1185">Reference proteome</keyword>
<keyword evidence="1" id="KW-1133">Transmembrane helix</keyword>
<dbReference type="Proteomes" id="UP001386955">
    <property type="component" value="Unassembled WGS sequence"/>
</dbReference>
<accession>A0AAN9SGQ7</accession>